<sequence length="331" mass="36762">MGGMWQLFQIARRIFLLALGGFIVLSLSWAFLPFPSGESDGDDGTDYSTKVLLSGKTLTRVYEIPIAADSGEHRQGFALTYELTVSNLTLSISGCERQLPIIHPALLSGHEITEEVDAVVRMGDQDGANLPWFPLADAIMLFWWIHRERATAPLVAEWSKGSDDLQKFTVWAVKERGKRYNTGVDVLSLEIRGHDISTITARVPPRPDSSSPSRTYPARVAIITILAPTAVFLNDVLSVPVSAVMIILYGVVNIVLNITPYVLVLSVVAAAYLYYTGRRVQDVIIPVTRRLQTLKEGVTITQGRWRPQRLSDTEKSVNQAQDGRLSQEREQ</sequence>
<feature type="transmembrane region" description="Helical" evidence="2">
    <location>
        <begin position="216"/>
        <end position="234"/>
    </location>
</feature>
<name>A0A0C3GY70_OIDMZ</name>
<evidence type="ECO:0000313" key="3">
    <source>
        <dbReference type="EMBL" id="KIM95141.1"/>
    </source>
</evidence>
<dbReference type="Proteomes" id="UP000054321">
    <property type="component" value="Unassembled WGS sequence"/>
</dbReference>
<feature type="region of interest" description="Disordered" evidence="1">
    <location>
        <begin position="309"/>
        <end position="331"/>
    </location>
</feature>
<keyword evidence="2" id="KW-0472">Membrane</keyword>
<dbReference type="EMBL" id="KN832888">
    <property type="protein sequence ID" value="KIM95141.1"/>
    <property type="molecule type" value="Genomic_DNA"/>
</dbReference>
<reference evidence="3 4" key="1">
    <citation type="submission" date="2014-04" db="EMBL/GenBank/DDBJ databases">
        <authorList>
            <consortium name="DOE Joint Genome Institute"/>
            <person name="Kuo A."/>
            <person name="Martino E."/>
            <person name="Perotto S."/>
            <person name="Kohler A."/>
            <person name="Nagy L.G."/>
            <person name="Floudas D."/>
            <person name="Copeland A."/>
            <person name="Barry K.W."/>
            <person name="Cichocki N."/>
            <person name="Veneault-Fourrey C."/>
            <person name="LaButti K."/>
            <person name="Lindquist E.A."/>
            <person name="Lipzen A."/>
            <person name="Lundell T."/>
            <person name="Morin E."/>
            <person name="Murat C."/>
            <person name="Sun H."/>
            <person name="Tunlid A."/>
            <person name="Henrissat B."/>
            <person name="Grigoriev I.V."/>
            <person name="Hibbett D.S."/>
            <person name="Martin F."/>
            <person name="Nordberg H.P."/>
            <person name="Cantor M.N."/>
            <person name="Hua S.X."/>
        </authorList>
    </citation>
    <scope>NUCLEOTIDE SEQUENCE [LARGE SCALE GENOMIC DNA]</scope>
    <source>
        <strain evidence="3 4">Zn</strain>
    </source>
</reference>
<evidence type="ECO:0000256" key="2">
    <source>
        <dbReference type="SAM" id="Phobius"/>
    </source>
</evidence>
<organism evidence="3 4">
    <name type="scientific">Oidiodendron maius (strain Zn)</name>
    <dbReference type="NCBI Taxonomy" id="913774"/>
    <lineage>
        <taxon>Eukaryota</taxon>
        <taxon>Fungi</taxon>
        <taxon>Dikarya</taxon>
        <taxon>Ascomycota</taxon>
        <taxon>Pezizomycotina</taxon>
        <taxon>Leotiomycetes</taxon>
        <taxon>Leotiomycetes incertae sedis</taxon>
        <taxon>Myxotrichaceae</taxon>
        <taxon>Oidiodendron</taxon>
    </lineage>
</organism>
<gene>
    <name evidence="3" type="ORF">OIDMADRAFT_149260</name>
</gene>
<dbReference type="HOGENOM" id="CLU_852748_0_0_1"/>
<keyword evidence="4" id="KW-1185">Reference proteome</keyword>
<evidence type="ECO:0000313" key="4">
    <source>
        <dbReference type="Proteomes" id="UP000054321"/>
    </source>
</evidence>
<dbReference type="OrthoDB" id="4892437at2759"/>
<dbReference type="InParanoid" id="A0A0C3GY70"/>
<evidence type="ECO:0000256" key="1">
    <source>
        <dbReference type="SAM" id="MobiDB-lite"/>
    </source>
</evidence>
<keyword evidence="2" id="KW-1133">Transmembrane helix</keyword>
<keyword evidence="2" id="KW-0812">Transmembrane</keyword>
<proteinExistence type="predicted"/>
<accession>A0A0C3GY70</accession>
<reference evidence="4" key="2">
    <citation type="submission" date="2015-01" db="EMBL/GenBank/DDBJ databases">
        <title>Evolutionary Origins and Diversification of the Mycorrhizal Mutualists.</title>
        <authorList>
            <consortium name="DOE Joint Genome Institute"/>
            <consortium name="Mycorrhizal Genomics Consortium"/>
            <person name="Kohler A."/>
            <person name="Kuo A."/>
            <person name="Nagy L.G."/>
            <person name="Floudas D."/>
            <person name="Copeland A."/>
            <person name="Barry K.W."/>
            <person name="Cichocki N."/>
            <person name="Veneault-Fourrey C."/>
            <person name="LaButti K."/>
            <person name="Lindquist E.A."/>
            <person name="Lipzen A."/>
            <person name="Lundell T."/>
            <person name="Morin E."/>
            <person name="Murat C."/>
            <person name="Riley R."/>
            <person name="Ohm R."/>
            <person name="Sun H."/>
            <person name="Tunlid A."/>
            <person name="Henrissat B."/>
            <person name="Grigoriev I.V."/>
            <person name="Hibbett D.S."/>
            <person name="Martin F."/>
        </authorList>
    </citation>
    <scope>NUCLEOTIDE SEQUENCE [LARGE SCALE GENOMIC DNA]</scope>
    <source>
        <strain evidence="4">Zn</strain>
    </source>
</reference>
<dbReference type="AlphaFoldDB" id="A0A0C3GY70"/>
<protein>
    <submittedName>
        <fullName evidence="3">Uncharacterized protein</fullName>
    </submittedName>
</protein>
<feature type="transmembrane region" description="Helical" evidence="2">
    <location>
        <begin position="246"/>
        <end position="275"/>
    </location>
</feature>